<evidence type="ECO:0008006" key="5">
    <source>
        <dbReference type="Google" id="ProtNLM"/>
    </source>
</evidence>
<dbReference type="Proteomes" id="UP000749040">
    <property type="component" value="Unassembled WGS sequence"/>
</dbReference>
<comment type="caution">
    <text evidence="3">The sequence shown here is derived from an EMBL/GenBank/DDBJ whole genome shotgun (WGS) entry which is preliminary data.</text>
</comment>
<sequence length="213" mass="21505">MDYCYACRRHLNGAYSCPGCGTPADRLVAPGAAETAGLPSAGEAADEQPSTGGRAARRQRGRQERARRSRRGRQRAAVYGVGAVAVTGALAMFSMAALSGGPGGSRTPAPGLTDLSPLPPSGAPSPDDAGAVSTAPGHHHASPSHSASASSVSPSAAPTATATRTHVPVRPPVTTTGTVRPRPTTAPPTSAPPSSPHPSPTATKCHQVLWWCQ</sequence>
<feature type="transmembrane region" description="Helical" evidence="2">
    <location>
        <begin position="76"/>
        <end position="98"/>
    </location>
</feature>
<organism evidence="3 4">
    <name type="scientific">Actinacidiphila acididurans</name>
    <dbReference type="NCBI Taxonomy" id="2784346"/>
    <lineage>
        <taxon>Bacteria</taxon>
        <taxon>Bacillati</taxon>
        <taxon>Actinomycetota</taxon>
        <taxon>Actinomycetes</taxon>
        <taxon>Kitasatosporales</taxon>
        <taxon>Streptomycetaceae</taxon>
        <taxon>Actinacidiphila</taxon>
    </lineage>
</organism>
<reference evidence="3 4" key="1">
    <citation type="submission" date="2021-01" db="EMBL/GenBank/DDBJ databases">
        <title>Streptomyces acididurans sp. nov., isolated from a peat swamp forest soil.</title>
        <authorList>
            <person name="Chantavorakit T."/>
            <person name="Duangmal K."/>
        </authorList>
    </citation>
    <scope>NUCLEOTIDE SEQUENCE [LARGE SCALE GENOMIC DNA]</scope>
    <source>
        <strain evidence="3 4">KK5PA1</strain>
    </source>
</reference>
<feature type="region of interest" description="Disordered" evidence="1">
    <location>
        <begin position="31"/>
        <end position="76"/>
    </location>
</feature>
<feature type="compositionally biased region" description="Low complexity" evidence="1">
    <location>
        <begin position="124"/>
        <end position="136"/>
    </location>
</feature>
<feature type="region of interest" description="Disordered" evidence="1">
    <location>
        <begin position="100"/>
        <end position="204"/>
    </location>
</feature>
<protein>
    <recommendedName>
        <fullName evidence="5">Zinc ribbon domain-containing protein</fullName>
    </recommendedName>
</protein>
<keyword evidence="2" id="KW-0472">Membrane</keyword>
<evidence type="ECO:0000256" key="1">
    <source>
        <dbReference type="SAM" id="MobiDB-lite"/>
    </source>
</evidence>
<feature type="compositionally biased region" description="Low complexity" evidence="1">
    <location>
        <begin position="143"/>
        <end position="183"/>
    </location>
</feature>
<accession>A0ABS2U656</accession>
<proteinExistence type="predicted"/>
<dbReference type="EMBL" id="JADKYB010000027">
    <property type="protein sequence ID" value="MBM9509633.1"/>
    <property type="molecule type" value="Genomic_DNA"/>
</dbReference>
<feature type="compositionally biased region" description="Pro residues" evidence="1">
    <location>
        <begin position="184"/>
        <end position="199"/>
    </location>
</feature>
<evidence type="ECO:0000256" key="2">
    <source>
        <dbReference type="SAM" id="Phobius"/>
    </source>
</evidence>
<evidence type="ECO:0000313" key="3">
    <source>
        <dbReference type="EMBL" id="MBM9509633.1"/>
    </source>
</evidence>
<dbReference type="RefSeq" id="WP_205362975.1">
    <property type="nucleotide sequence ID" value="NZ_JADKYB010000027.1"/>
</dbReference>
<keyword evidence="4" id="KW-1185">Reference proteome</keyword>
<name>A0ABS2U656_9ACTN</name>
<keyword evidence="2" id="KW-0812">Transmembrane</keyword>
<evidence type="ECO:0000313" key="4">
    <source>
        <dbReference type="Proteomes" id="UP000749040"/>
    </source>
</evidence>
<keyword evidence="2" id="KW-1133">Transmembrane helix</keyword>
<gene>
    <name evidence="3" type="ORF">ITX44_34785</name>
</gene>